<gene>
    <name evidence="9" type="ordered locus">Rmet_5269</name>
</gene>
<feature type="transmembrane region" description="Helical" evidence="7">
    <location>
        <begin position="425"/>
        <end position="448"/>
    </location>
</feature>
<dbReference type="eggNOG" id="COG0471">
    <property type="taxonomic scope" value="Bacteria"/>
</dbReference>
<dbReference type="InterPro" id="IPR004680">
    <property type="entry name" value="Cit_transptr-like_dom"/>
</dbReference>
<feature type="compositionally biased region" description="Polar residues" evidence="6">
    <location>
        <begin position="37"/>
        <end position="62"/>
    </location>
</feature>
<dbReference type="Proteomes" id="UP000002429">
    <property type="component" value="Plasmid megaplasmid"/>
</dbReference>
<keyword evidence="4 7" id="KW-1133">Transmembrane helix</keyword>
<feature type="transmembrane region" description="Helical" evidence="7">
    <location>
        <begin position="352"/>
        <end position="372"/>
    </location>
</feature>
<feature type="transmembrane region" description="Helical" evidence="7">
    <location>
        <begin position="187"/>
        <end position="207"/>
    </location>
</feature>
<feature type="transmembrane region" description="Helical" evidence="7">
    <location>
        <begin position="153"/>
        <end position="175"/>
    </location>
</feature>
<evidence type="ECO:0000256" key="3">
    <source>
        <dbReference type="ARBA" id="ARBA00022692"/>
    </source>
</evidence>
<comment type="subcellular location">
    <subcellularLocation>
        <location evidence="1">Membrane</location>
        <topology evidence="1">Multi-pass membrane protein</topology>
    </subcellularLocation>
</comment>
<dbReference type="PANTHER" id="PTHR10283:SF82">
    <property type="entry name" value="SOLUTE CARRIER FAMILY 13 MEMBER 2"/>
    <property type="match status" value="1"/>
</dbReference>
<evidence type="ECO:0000313" key="9">
    <source>
        <dbReference type="EMBL" id="ABF12128.1"/>
    </source>
</evidence>
<keyword evidence="2" id="KW-0813">Transport</keyword>
<name>Q1LCJ8_CUPMC</name>
<keyword evidence="10" id="KW-1185">Reference proteome</keyword>
<keyword evidence="5 7" id="KW-0472">Membrane</keyword>
<evidence type="ECO:0000256" key="6">
    <source>
        <dbReference type="SAM" id="MobiDB-lite"/>
    </source>
</evidence>
<feature type="transmembrane region" description="Helical" evidence="7">
    <location>
        <begin position="280"/>
        <end position="303"/>
    </location>
</feature>
<sequence length="530" mass="55131">MTRECMGSCLHSRTTTTIAAPHHHQNKAGATLRPAASETTPMSTSPGHTGQPDNTAPLQETPSPKPAPLGGRPADSIRAALLIAACISVVWIAGQWLQAPPALIWAGALVLSTVCCWAVGALPEPTATLLFFLAAVVFHIAPPKVVFSGFTSTAWWLMFGGAVTGVALRNTGLALRLADIIFHKRVGTYPQVITTVALSAVGLAFLMPSTTGRVLLLMPIVLALADRLGFAPGSNGRIGMVLTVAAASYMPPTSILPANIPNSVLLGAASSLYGINLSYGSYLLLHFPVLGVLKTVVLIWVICRMFPDSGPIAPQAASVRTQMGPQERALAIILALAVAGFATDAWHGVSPAWISLAACIICLLPGIGLVSPKAMTEQVHLVPLIYVAGFLGLGAVVESTGLGSAISAGLLHWLPMTPGHTAANVGTIGAMGAVIGMLSTLPALPAVLTPLAADLAKATGLPLESVLMLQVPVFSTVFFPYQSPPIMIAMQLGGVGLRHGTRLCLTMAAITIVALLPLDYLWWRLLGYLP</sequence>
<feature type="transmembrane region" description="Helical" evidence="7">
    <location>
        <begin position="329"/>
        <end position="346"/>
    </location>
</feature>
<feature type="transmembrane region" description="Helical" evidence="7">
    <location>
        <begin position="103"/>
        <end position="122"/>
    </location>
</feature>
<evidence type="ECO:0000313" key="10">
    <source>
        <dbReference type="Proteomes" id="UP000002429"/>
    </source>
</evidence>
<feature type="transmembrane region" description="Helical" evidence="7">
    <location>
        <begin position="238"/>
        <end position="260"/>
    </location>
</feature>
<dbReference type="GO" id="GO:0005886">
    <property type="term" value="C:plasma membrane"/>
    <property type="evidence" value="ECO:0007669"/>
    <property type="project" value="TreeGrafter"/>
</dbReference>
<geneLocation type="plasmid" evidence="9 10">
    <name>megaplasmid</name>
</geneLocation>
<evidence type="ECO:0000259" key="8">
    <source>
        <dbReference type="Pfam" id="PF03600"/>
    </source>
</evidence>
<organism evidence="9 10">
    <name type="scientific">Cupriavidus metallidurans (strain ATCC 43123 / DSM 2839 / NBRC 102507 / CH34)</name>
    <name type="common">Ralstonia metallidurans</name>
    <dbReference type="NCBI Taxonomy" id="266264"/>
    <lineage>
        <taxon>Bacteria</taxon>
        <taxon>Pseudomonadati</taxon>
        <taxon>Pseudomonadota</taxon>
        <taxon>Betaproteobacteria</taxon>
        <taxon>Burkholderiales</taxon>
        <taxon>Burkholderiaceae</taxon>
        <taxon>Cupriavidus</taxon>
    </lineage>
</organism>
<evidence type="ECO:0000256" key="2">
    <source>
        <dbReference type="ARBA" id="ARBA00022448"/>
    </source>
</evidence>
<dbReference type="GO" id="GO:0022857">
    <property type="term" value="F:transmembrane transporter activity"/>
    <property type="evidence" value="ECO:0007669"/>
    <property type="project" value="TreeGrafter"/>
</dbReference>
<evidence type="ECO:0000256" key="5">
    <source>
        <dbReference type="ARBA" id="ARBA00023136"/>
    </source>
</evidence>
<dbReference type="PANTHER" id="PTHR10283">
    <property type="entry name" value="SOLUTE CARRIER FAMILY 13 MEMBER"/>
    <property type="match status" value="1"/>
</dbReference>
<dbReference type="KEGG" id="rme:Rmet_5269"/>
<evidence type="ECO:0000256" key="1">
    <source>
        <dbReference type="ARBA" id="ARBA00004141"/>
    </source>
</evidence>
<dbReference type="HOGENOM" id="CLU_005170_7_1_4"/>
<evidence type="ECO:0000256" key="4">
    <source>
        <dbReference type="ARBA" id="ARBA00022989"/>
    </source>
</evidence>
<evidence type="ECO:0000256" key="7">
    <source>
        <dbReference type="SAM" id="Phobius"/>
    </source>
</evidence>
<reference evidence="10" key="1">
    <citation type="journal article" date="2010" name="PLoS ONE">
        <title>The complete genome sequence of Cupriavidus metallidurans strain CH34, a master survivalist in harsh and anthropogenic environments.</title>
        <authorList>
            <person name="Janssen P.J."/>
            <person name="Van Houdt R."/>
            <person name="Moors H."/>
            <person name="Monsieurs P."/>
            <person name="Morin N."/>
            <person name="Michaux A."/>
            <person name="Benotmane M.A."/>
            <person name="Leys N."/>
            <person name="Vallaeys T."/>
            <person name="Lapidus A."/>
            <person name="Monchy S."/>
            <person name="Medigue C."/>
            <person name="Taghavi S."/>
            <person name="McCorkle S."/>
            <person name="Dunn J."/>
            <person name="van der Lelie D."/>
            <person name="Mergeay M."/>
        </authorList>
    </citation>
    <scope>NUCLEOTIDE SEQUENCE [LARGE SCALE GENOMIC DNA]</scope>
    <source>
        <strain evidence="10">ATCC 43123 / DSM 2839 / NBRC 102507 / CH34</strain>
    </source>
</reference>
<keyword evidence="3 7" id="KW-0812">Transmembrane</keyword>
<dbReference type="AlphaFoldDB" id="Q1LCJ8"/>
<proteinExistence type="predicted"/>
<dbReference type="EMBL" id="CP000353">
    <property type="protein sequence ID" value="ABF12128.1"/>
    <property type="molecule type" value="Genomic_DNA"/>
</dbReference>
<protein>
    <submittedName>
        <fullName evidence="9">Sodium/sulphate symporter</fullName>
    </submittedName>
</protein>
<accession>Q1LCJ8</accession>
<feature type="domain" description="Citrate transporter-like" evidence="8">
    <location>
        <begin position="116"/>
        <end position="466"/>
    </location>
</feature>
<feature type="transmembrane region" description="Helical" evidence="7">
    <location>
        <begin position="129"/>
        <end position="147"/>
    </location>
</feature>
<keyword evidence="9" id="KW-0614">Plasmid</keyword>
<feature type="transmembrane region" description="Helical" evidence="7">
    <location>
        <begin position="213"/>
        <end position="231"/>
    </location>
</feature>
<feature type="region of interest" description="Disordered" evidence="6">
    <location>
        <begin position="16"/>
        <end position="71"/>
    </location>
</feature>
<feature type="transmembrane region" description="Helical" evidence="7">
    <location>
        <begin position="79"/>
        <end position="97"/>
    </location>
</feature>
<feature type="transmembrane region" description="Helical" evidence="7">
    <location>
        <begin position="500"/>
        <end position="523"/>
    </location>
</feature>
<dbReference type="Pfam" id="PF03600">
    <property type="entry name" value="CitMHS"/>
    <property type="match status" value="1"/>
</dbReference>
<feature type="transmembrane region" description="Helical" evidence="7">
    <location>
        <begin position="384"/>
        <end position="413"/>
    </location>
</feature>